<dbReference type="Proteomes" id="UP000238338">
    <property type="component" value="Unassembled WGS sequence"/>
</dbReference>
<protein>
    <submittedName>
        <fullName evidence="1">Uncharacterized protein DUF1018</fullName>
    </submittedName>
</protein>
<proteinExistence type="predicted"/>
<dbReference type="EMBL" id="PVEP01000005">
    <property type="protein sequence ID" value="PQV56385.1"/>
    <property type="molecule type" value="Genomic_DNA"/>
</dbReference>
<accession>A0A2S8S6G9</accession>
<evidence type="ECO:0000313" key="2">
    <source>
        <dbReference type="Proteomes" id="UP000238338"/>
    </source>
</evidence>
<dbReference type="OrthoDB" id="7353918at2"/>
<reference evidence="1 2" key="1">
    <citation type="submission" date="2018-02" db="EMBL/GenBank/DDBJ databases">
        <title>Genomic Encyclopedia of Archaeal and Bacterial Type Strains, Phase II (KMG-II): from individual species to whole genera.</title>
        <authorList>
            <person name="Goeker M."/>
        </authorList>
    </citation>
    <scope>NUCLEOTIDE SEQUENCE [LARGE SCALE GENOMIC DNA]</scope>
    <source>
        <strain evidence="1 2">DSM 18921</strain>
    </source>
</reference>
<sequence length="149" mass="17059">MADRTLQRMIHVGCRDLGIDNETRHDLQLVVTGKTSMSDMTDRDLQKMVEALKQRGFKPFDRKRPAKGRKAAPRADVRFCHVMWRLLHQKGAVRVGGAKGLNAFIRARFEKKWGSVPIDIDTMHEWSEISDIVDALKAMCRRNGIEVDT</sequence>
<evidence type="ECO:0000313" key="1">
    <source>
        <dbReference type="EMBL" id="PQV56385.1"/>
    </source>
</evidence>
<dbReference type="Pfam" id="PF06252">
    <property type="entry name" value="GemA"/>
    <property type="match status" value="1"/>
</dbReference>
<comment type="caution">
    <text evidence="1">The sequence shown here is derived from an EMBL/GenBank/DDBJ whole genome shotgun (WGS) entry which is preliminary data.</text>
</comment>
<name>A0A2S8S6G9_9RHOB</name>
<dbReference type="InterPro" id="IPR009363">
    <property type="entry name" value="Phage_Mu_Gp16"/>
</dbReference>
<keyword evidence="2" id="KW-1185">Reference proteome</keyword>
<dbReference type="RefSeq" id="WP_105515229.1">
    <property type="nucleotide sequence ID" value="NZ_PVEP01000005.1"/>
</dbReference>
<organism evidence="1 2">
    <name type="scientific">Albidovulum denitrificans</name>
    <dbReference type="NCBI Taxonomy" id="404881"/>
    <lineage>
        <taxon>Bacteria</taxon>
        <taxon>Pseudomonadati</taxon>
        <taxon>Pseudomonadota</taxon>
        <taxon>Alphaproteobacteria</taxon>
        <taxon>Rhodobacterales</taxon>
        <taxon>Paracoccaceae</taxon>
        <taxon>Albidovulum</taxon>
    </lineage>
</organism>
<gene>
    <name evidence="1" type="ORF">LX70_02651</name>
</gene>
<dbReference type="AlphaFoldDB" id="A0A2S8S6G9"/>